<dbReference type="InterPro" id="IPR036425">
    <property type="entry name" value="MoaB/Mog-like_dom_sf"/>
</dbReference>
<dbReference type="SUPFAM" id="SSF142433">
    <property type="entry name" value="CinA-like"/>
    <property type="match status" value="1"/>
</dbReference>
<dbReference type="SMART" id="SM00852">
    <property type="entry name" value="MoCF_biosynth"/>
    <property type="match status" value="1"/>
</dbReference>
<evidence type="ECO:0000256" key="1">
    <source>
        <dbReference type="HAMAP-Rule" id="MF_00226"/>
    </source>
</evidence>
<comment type="caution">
    <text evidence="3">The sequence shown here is derived from an EMBL/GenBank/DDBJ whole genome shotgun (WGS) entry which is preliminary data.</text>
</comment>
<dbReference type="InterPro" id="IPR036653">
    <property type="entry name" value="CinA-like_C"/>
</dbReference>
<dbReference type="PANTHER" id="PTHR13939">
    <property type="entry name" value="NICOTINAMIDE-NUCLEOTIDE AMIDOHYDROLASE PNCC"/>
    <property type="match status" value="1"/>
</dbReference>
<keyword evidence="4" id="KW-1185">Reference proteome</keyword>
<dbReference type="PIRSF" id="PIRSF006728">
    <property type="entry name" value="CinA"/>
    <property type="match status" value="1"/>
</dbReference>
<dbReference type="PANTHER" id="PTHR13939:SF0">
    <property type="entry name" value="NMN AMIDOHYDROLASE-LIKE PROTEIN YFAY"/>
    <property type="match status" value="1"/>
</dbReference>
<reference evidence="3 4" key="1">
    <citation type="journal article" date="2013" name="Genome Announc.">
        <title>Draft Genome Sequence of Arcticibacter svalbardensis Strain MN12-7T, a Member of the Family Sphingobacteriaceae Isolated from an Arctic Soil Sample.</title>
        <authorList>
            <person name="Shivaji S."/>
            <person name="Ara S."/>
            <person name="Prasad S."/>
            <person name="Manasa B.P."/>
            <person name="Begum Z."/>
            <person name="Singh A."/>
            <person name="Kumar Pinnaka A."/>
        </authorList>
    </citation>
    <scope>NUCLEOTIDE SEQUENCE [LARGE SCALE GENOMIC DNA]</scope>
    <source>
        <strain evidence="3 4">MN12-7</strain>
    </source>
</reference>
<gene>
    <name evidence="3" type="ORF">ADIARSV_0734</name>
</gene>
<dbReference type="Gene3D" id="3.40.980.10">
    <property type="entry name" value="MoaB/Mog-like domain"/>
    <property type="match status" value="1"/>
</dbReference>
<evidence type="ECO:0000313" key="4">
    <source>
        <dbReference type="Proteomes" id="UP000014174"/>
    </source>
</evidence>
<dbReference type="Pfam" id="PF00994">
    <property type="entry name" value="MoCF_biosynth"/>
    <property type="match status" value="1"/>
</dbReference>
<name>R9GX63_9SPHI</name>
<dbReference type="Pfam" id="PF18146">
    <property type="entry name" value="CinA_KH"/>
    <property type="match status" value="1"/>
</dbReference>
<dbReference type="NCBIfam" id="NF001813">
    <property type="entry name" value="PRK00549.1"/>
    <property type="match status" value="1"/>
</dbReference>
<dbReference type="NCBIfam" id="TIGR00177">
    <property type="entry name" value="molyb_syn"/>
    <property type="match status" value="1"/>
</dbReference>
<dbReference type="InterPro" id="IPR008136">
    <property type="entry name" value="CinA_C"/>
</dbReference>
<dbReference type="EMBL" id="AQPN01000024">
    <property type="protein sequence ID" value="EOR96090.1"/>
    <property type="molecule type" value="Genomic_DNA"/>
</dbReference>
<dbReference type="InterPro" id="IPR008135">
    <property type="entry name" value="Competence-induced_CinA"/>
</dbReference>
<dbReference type="HAMAP" id="MF_00226_B">
    <property type="entry name" value="CinA_B"/>
    <property type="match status" value="1"/>
</dbReference>
<dbReference type="AlphaFoldDB" id="R9GX63"/>
<sequence length="415" mass="45206">MLAEIITIGDEILIGQIVDTNSAWIATKLNENGVRIKQITSVSDEKEHILEALHAAAKRADLIIITGGLGPTNDDITKKTLAGYFNVGFKRDEGALEDVKRIFAANNRPLIAINEQQADVPENCIVLRNKNGTAPGMWFEDQSKIYVSLPGVPFEMMYLIEEEVIPRVNAFFQLSAIVHHTILTAGLGESFLAEAIAPIENKLPAHIKLAYLPKLGQVRLRLSAYGGNKDLLKAEVQQFVDEIVALIPEYVVISEDKPLEKAVLDILSEKNLKLSVAESCTGGYLSHLFTQHSGSSAVFLGGAVTYSNELKEKMLGVKTETLAKFGAVSEETVIEMAQGAVHNFASDYAIAISGIAGPHGGTDDKPVGTVWVAVSGKSKTITQKYKFPGRRVQNIERAAINSIILLLKLVREEYA</sequence>
<dbReference type="Pfam" id="PF02464">
    <property type="entry name" value="CinA"/>
    <property type="match status" value="1"/>
</dbReference>
<feature type="domain" description="MoaB/Mog" evidence="2">
    <location>
        <begin position="4"/>
        <end position="171"/>
    </location>
</feature>
<dbReference type="PATRIC" id="fig|1150600.3.peg.721"/>
<dbReference type="InterPro" id="IPR001453">
    <property type="entry name" value="MoaB/Mog_dom"/>
</dbReference>
<dbReference type="eggNOG" id="COG1058">
    <property type="taxonomic scope" value="Bacteria"/>
</dbReference>
<dbReference type="Gene3D" id="3.90.950.20">
    <property type="entry name" value="CinA-like"/>
    <property type="match status" value="1"/>
</dbReference>
<proteinExistence type="inferred from homology"/>
<protein>
    <recommendedName>
        <fullName evidence="1">CinA-like protein</fullName>
    </recommendedName>
</protein>
<organism evidence="3 4">
    <name type="scientific">Arcticibacter svalbardensis MN12-7</name>
    <dbReference type="NCBI Taxonomy" id="1150600"/>
    <lineage>
        <taxon>Bacteria</taxon>
        <taxon>Pseudomonadati</taxon>
        <taxon>Bacteroidota</taxon>
        <taxon>Sphingobacteriia</taxon>
        <taxon>Sphingobacteriales</taxon>
        <taxon>Sphingobacteriaceae</taxon>
        <taxon>Arcticibacter</taxon>
    </lineage>
</organism>
<dbReference type="InterPro" id="IPR041424">
    <property type="entry name" value="CinA_KH"/>
</dbReference>
<evidence type="ECO:0000259" key="2">
    <source>
        <dbReference type="SMART" id="SM00852"/>
    </source>
</evidence>
<dbReference type="CDD" id="cd00885">
    <property type="entry name" value="cinA"/>
    <property type="match status" value="1"/>
</dbReference>
<evidence type="ECO:0000313" key="3">
    <source>
        <dbReference type="EMBL" id="EOR96090.1"/>
    </source>
</evidence>
<dbReference type="RefSeq" id="WP_016193980.1">
    <property type="nucleotide sequence ID" value="NZ_AQPN01000024.1"/>
</dbReference>
<dbReference type="InterPro" id="IPR050101">
    <property type="entry name" value="CinA"/>
</dbReference>
<dbReference type="NCBIfam" id="TIGR00199">
    <property type="entry name" value="PncC_domain"/>
    <property type="match status" value="1"/>
</dbReference>
<comment type="similarity">
    <text evidence="1">Belongs to the CinA family.</text>
</comment>
<accession>R9GX63</accession>
<dbReference type="OrthoDB" id="9801454at2"/>
<dbReference type="SUPFAM" id="SSF53218">
    <property type="entry name" value="Molybdenum cofactor biosynthesis proteins"/>
    <property type="match status" value="1"/>
</dbReference>
<dbReference type="Proteomes" id="UP000014174">
    <property type="component" value="Unassembled WGS sequence"/>
</dbReference>
<dbReference type="eggNOG" id="COG1546">
    <property type="taxonomic scope" value="Bacteria"/>
</dbReference>
<dbReference type="NCBIfam" id="TIGR00200">
    <property type="entry name" value="cinA_nterm"/>
    <property type="match status" value="1"/>
</dbReference>
<dbReference type="STRING" id="1150600.ADIARSV_0734"/>